<sequence length="506" mass="54300">MLAKNRFRSLQKQKFERMGCISSKTDVNDLHPNIFQVMNVDDLGNRLNPGQLEITETDLVLYQRKKAPVKWPLRSLRRYGFDAELFSFESGRRCPTGPGIYAFRCQRAEQLFNLLQSHIQVRNSSSEDSGLRDTPTGAAPGPVVPTRPPAGVDTNYLEPSAVRPMVRGGVPGSIRISSQNSGSVRLSSVGSSSNGPISPQGTISPSPPPPSLPSAPAPPTAHYMNEEAVQPKMATAEPEQKAVVRHTRSFGDGVPGSVAPPVPVEAARNSIGGGECMATETLMVHPSSPSYINVDLSSGSSPRSPTVSQEDEGNYARLDLGETQQCPLYMNVIPGLENGTVTHTKHPPPLPLSLCYPDWELAEEPRHCYANLEPGEMELGLSRMAPLPPSFPLTPPALPPSHRQVNYIVLDLESSKTDTSPLVGTSTVTSHDAGSGPHPSASLCLPPESPRKAAAGYATIDFDKTAALLHSVNPSADNDSEGSRKTRHNSTINDILSPPARHSSSD</sequence>
<dbReference type="GO" id="GO:0005104">
    <property type="term" value="F:fibroblast growth factor receptor binding"/>
    <property type="evidence" value="ECO:0007669"/>
    <property type="project" value="TreeGrafter"/>
</dbReference>
<comment type="subcellular location">
    <subcellularLocation>
        <location evidence="1">Membrane</location>
    </subcellularLocation>
</comment>
<evidence type="ECO:0000256" key="4">
    <source>
        <dbReference type="ARBA" id="ARBA00023136"/>
    </source>
</evidence>
<dbReference type="AlphaFoldDB" id="A0A7R9HRG6"/>
<feature type="compositionally biased region" description="Pro residues" evidence="6">
    <location>
        <begin position="205"/>
        <end position="219"/>
    </location>
</feature>
<keyword evidence="2" id="KW-0597">Phosphoprotein</keyword>
<evidence type="ECO:0000259" key="7">
    <source>
        <dbReference type="PROSITE" id="PS51064"/>
    </source>
</evidence>
<feature type="region of interest" description="Disordered" evidence="6">
    <location>
        <begin position="416"/>
        <end position="448"/>
    </location>
</feature>
<feature type="compositionally biased region" description="Low complexity" evidence="6">
    <location>
        <begin position="180"/>
        <end position="204"/>
    </location>
</feature>
<keyword evidence="3" id="KW-0519">Myristate</keyword>
<feature type="domain" description="IRS-type PTB" evidence="7">
    <location>
        <begin position="27"/>
        <end position="129"/>
    </location>
</feature>
<gene>
    <name evidence="8" type="ORF">TMSB3V08_LOCUS6662</name>
</gene>
<dbReference type="EMBL" id="OB794252">
    <property type="protein sequence ID" value="CAD7429887.1"/>
    <property type="molecule type" value="Genomic_DNA"/>
</dbReference>
<evidence type="ECO:0000313" key="8">
    <source>
        <dbReference type="EMBL" id="CAD7429887.1"/>
    </source>
</evidence>
<organism evidence="8">
    <name type="scientific">Timema monikensis</name>
    <dbReference type="NCBI Taxonomy" id="170555"/>
    <lineage>
        <taxon>Eukaryota</taxon>
        <taxon>Metazoa</taxon>
        <taxon>Ecdysozoa</taxon>
        <taxon>Arthropoda</taxon>
        <taxon>Hexapoda</taxon>
        <taxon>Insecta</taxon>
        <taxon>Pterygota</taxon>
        <taxon>Neoptera</taxon>
        <taxon>Polyneoptera</taxon>
        <taxon>Phasmatodea</taxon>
        <taxon>Timematodea</taxon>
        <taxon>Timematoidea</taxon>
        <taxon>Timematidae</taxon>
        <taxon>Timema</taxon>
    </lineage>
</organism>
<dbReference type="SUPFAM" id="SSF50729">
    <property type="entry name" value="PH domain-like"/>
    <property type="match status" value="1"/>
</dbReference>
<evidence type="ECO:0000256" key="6">
    <source>
        <dbReference type="SAM" id="MobiDB-lite"/>
    </source>
</evidence>
<dbReference type="Pfam" id="PF02174">
    <property type="entry name" value="IRS"/>
    <property type="match status" value="1"/>
</dbReference>
<reference evidence="8" key="1">
    <citation type="submission" date="2020-11" db="EMBL/GenBank/DDBJ databases">
        <authorList>
            <person name="Tran Van P."/>
        </authorList>
    </citation>
    <scope>NUCLEOTIDE SEQUENCE</scope>
</reference>
<dbReference type="SMART" id="SM00310">
    <property type="entry name" value="PTBI"/>
    <property type="match status" value="1"/>
</dbReference>
<dbReference type="PROSITE" id="PS51064">
    <property type="entry name" value="IRS_PTB"/>
    <property type="match status" value="1"/>
</dbReference>
<dbReference type="CDD" id="cd01202">
    <property type="entry name" value="PTB_FRS2"/>
    <property type="match status" value="1"/>
</dbReference>
<dbReference type="InterPro" id="IPR011993">
    <property type="entry name" value="PH-like_dom_sf"/>
</dbReference>
<name>A0A7R9HRG6_9NEOP</name>
<dbReference type="GO" id="GO:0008543">
    <property type="term" value="P:fibroblast growth factor receptor signaling pathway"/>
    <property type="evidence" value="ECO:0007669"/>
    <property type="project" value="TreeGrafter"/>
</dbReference>
<dbReference type="PANTHER" id="PTHR21258:SF55">
    <property type="entry name" value="FI23523P1"/>
    <property type="match status" value="1"/>
</dbReference>
<dbReference type="GO" id="GO:0005737">
    <property type="term" value="C:cytoplasm"/>
    <property type="evidence" value="ECO:0007669"/>
    <property type="project" value="TreeGrafter"/>
</dbReference>
<proteinExistence type="predicted"/>
<dbReference type="GO" id="GO:0016020">
    <property type="term" value="C:membrane"/>
    <property type="evidence" value="ECO:0007669"/>
    <property type="project" value="UniProtKB-SubCell"/>
</dbReference>
<keyword evidence="5" id="KW-0449">Lipoprotein</keyword>
<dbReference type="PANTHER" id="PTHR21258">
    <property type="entry name" value="DOCKING PROTEIN RELATED"/>
    <property type="match status" value="1"/>
</dbReference>
<protein>
    <recommendedName>
        <fullName evidence="7">IRS-type PTB domain-containing protein</fullName>
    </recommendedName>
</protein>
<feature type="region of interest" description="Disordered" evidence="6">
    <location>
        <begin position="471"/>
        <end position="506"/>
    </location>
</feature>
<dbReference type="Gene3D" id="2.30.29.30">
    <property type="entry name" value="Pleckstrin-homology domain (PH domain)/Phosphotyrosine-binding domain (PTB)"/>
    <property type="match status" value="1"/>
</dbReference>
<accession>A0A7R9HRG6</accession>
<dbReference type="InterPro" id="IPR002404">
    <property type="entry name" value="IRS_PTB"/>
</dbReference>
<evidence type="ECO:0000256" key="2">
    <source>
        <dbReference type="ARBA" id="ARBA00022553"/>
    </source>
</evidence>
<dbReference type="SMART" id="SM01244">
    <property type="entry name" value="IRS"/>
    <property type="match status" value="1"/>
</dbReference>
<evidence type="ECO:0000256" key="5">
    <source>
        <dbReference type="ARBA" id="ARBA00023288"/>
    </source>
</evidence>
<evidence type="ECO:0000256" key="1">
    <source>
        <dbReference type="ARBA" id="ARBA00004370"/>
    </source>
</evidence>
<keyword evidence="4" id="KW-0472">Membrane</keyword>
<evidence type="ECO:0000256" key="3">
    <source>
        <dbReference type="ARBA" id="ARBA00022707"/>
    </source>
</evidence>
<dbReference type="InterPro" id="IPR038742">
    <property type="entry name" value="FRS2_PTB"/>
</dbReference>
<dbReference type="InterPro" id="IPR050996">
    <property type="entry name" value="Docking_Protein_DOK"/>
</dbReference>
<feature type="compositionally biased region" description="Polar residues" evidence="6">
    <location>
        <begin position="417"/>
        <end position="432"/>
    </location>
</feature>
<feature type="region of interest" description="Disordered" evidence="6">
    <location>
        <begin position="123"/>
        <end position="221"/>
    </location>
</feature>
<dbReference type="GO" id="GO:0005068">
    <property type="term" value="F:transmembrane receptor protein tyrosine kinase adaptor activity"/>
    <property type="evidence" value="ECO:0007669"/>
    <property type="project" value="TreeGrafter"/>
</dbReference>